<reference evidence="2" key="1">
    <citation type="journal article" date="2019" name="Int. J. Syst. Evol. Microbiol.">
        <title>The Global Catalogue of Microorganisms (GCM) 10K type strain sequencing project: providing services to taxonomists for standard genome sequencing and annotation.</title>
        <authorList>
            <consortium name="The Broad Institute Genomics Platform"/>
            <consortium name="The Broad Institute Genome Sequencing Center for Infectious Disease"/>
            <person name="Wu L."/>
            <person name="Ma J."/>
        </authorList>
    </citation>
    <scope>NUCLEOTIDE SEQUENCE [LARGE SCALE GENOMIC DNA]</scope>
    <source>
        <strain evidence="2">KCTC 52042</strain>
    </source>
</reference>
<dbReference type="EMBL" id="JBHULI010000002">
    <property type="protein sequence ID" value="MFD2531347.1"/>
    <property type="molecule type" value="Genomic_DNA"/>
</dbReference>
<comment type="caution">
    <text evidence="1">The sequence shown here is derived from an EMBL/GenBank/DDBJ whole genome shotgun (WGS) entry which is preliminary data.</text>
</comment>
<organism evidence="1 2">
    <name type="scientific">Gracilimonas halophila</name>
    <dbReference type="NCBI Taxonomy" id="1834464"/>
    <lineage>
        <taxon>Bacteria</taxon>
        <taxon>Pseudomonadati</taxon>
        <taxon>Balneolota</taxon>
        <taxon>Balneolia</taxon>
        <taxon>Balneolales</taxon>
        <taxon>Balneolaceae</taxon>
        <taxon>Gracilimonas</taxon>
    </lineage>
</organism>
<keyword evidence="2" id="KW-1185">Reference proteome</keyword>
<evidence type="ECO:0000313" key="2">
    <source>
        <dbReference type="Proteomes" id="UP001597460"/>
    </source>
</evidence>
<protein>
    <recommendedName>
        <fullName evidence="3">KTSC domain-containing protein</fullName>
    </recommendedName>
</protein>
<gene>
    <name evidence="1" type="ORF">ACFSVN_02690</name>
</gene>
<dbReference type="RefSeq" id="WP_390298212.1">
    <property type="nucleotide sequence ID" value="NZ_JBHULI010000002.1"/>
</dbReference>
<name>A0ABW5JIH4_9BACT</name>
<proteinExistence type="predicted"/>
<sequence>MNRIKQINFEYLTPNKTIEELLVFNDHSEGIFYLYNYKGTSFRLFPSKQKLDDFFDNSSDETLHFQTEETLDNYLNHIQLP</sequence>
<evidence type="ECO:0008006" key="3">
    <source>
        <dbReference type="Google" id="ProtNLM"/>
    </source>
</evidence>
<evidence type="ECO:0000313" key="1">
    <source>
        <dbReference type="EMBL" id="MFD2531347.1"/>
    </source>
</evidence>
<accession>A0ABW5JIH4</accession>
<dbReference type="Proteomes" id="UP001597460">
    <property type="component" value="Unassembled WGS sequence"/>
</dbReference>